<evidence type="ECO:0000256" key="3">
    <source>
        <dbReference type="ARBA" id="ARBA00010617"/>
    </source>
</evidence>
<name>A0AAW1HPA3_SAPOF</name>
<protein>
    <recommendedName>
        <fullName evidence="17">Cytochrome P450</fullName>
    </recommendedName>
</protein>
<evidence type="ECO:0000256" key="4">
    <source>
        <dbReference type="ARBA" id="ARBA00022617"/>
    </source>
</evidence>
<dbReference type="Gene3D" id="1.10.630.10">
    <property type="entry name" value="Cytochrome P450"/>
    <property type="match status" value="1"/>
</dbReference>
<feature type="binding site" description="axial binding residue" evidence="12">
    <location>
        <position position="446"/>
    </location>
    <ligand>
        <name>heme</name>
        <dbReference type="ChEBI" id="CHEBI:30413"/>
    </ligand>
    <ligandPart>
        <name>Fe</name>
        <dbReference type="ChEBI" id="CHEBI:18248"/>
    </ligandPart>
</feature>
<evidence type="ECO:0000256" key="10">
    <source>
        <dbReference type="ARBA" id="ARBA00023033"/>
    </source>
</evidence>
<evidence type="ECO:0000256" key="12">
    <source>
        <dbReference type="PIRSR" id="PIRSR602401-1"/>
    </source>
</evidence>
<organism evidence="15 16">
    <name type="scientific">Saponaria officinalis</name>
    <name type="common">Common soapwort</name>
    <name type="synonym">Lychnis saponaria</name>
    <dbReference type="NCBI Taxonomy" id="3572"/>
    <lineage>
        <taxon>Eukaryota</taxon>
        <taxon>Viridiplantae</taxon>
        <taxon>Streptophyta</taxon>
        <taxon>Embryophyta</taxon>
        <taxon>Tracheophyta</taxon>
        <taxon>Spermatophyta</taxon>
        <taxon>Magnoliopsida</taxon>
        <taxon>eudicotyledons</taxon>
        <taxon>Gunneridae</taxon>
        <taxon>Pentapetalae</taxon>
        <taxon>Caryophyllales</taxon>
        <taxon>Caryophyllaceae</taxon>
        <taxon>Caryophylleae</taxon>
        <taxon>Saponaria</taxon>
    </lineage>
</organism>
<keyword evidence="9 12" id="KW-0408">Iron</keyword>
<keyword evidence="8 13" id="KW-0560">Oxidoreductase</keyword>
<evidence type="ECO:0000256" key="2">
    <source>
        <dbReference type="ARBA" id="ARBA00004167"/>
    </source>
</evidence>
<keyword evidence="6 12" id="KW-0479">Metal-binding</keyword>
<dbReference type="PANTHER" id="PTHR24298:SF800">
    <property type="entry name" value="CYTOCHROME P450 89A2-RELATED"/>
    <property type="match status" value="1"/>
</dbReference>
<comment type="caution">
    <text evidence="15">The sequence shown here is derived from an EMBL/GenBank/DDBJ whole genome shotgun (WGS) entry which is preliminary data.</text>
</comment>
<dbReference type="SUPFAM" id="SSF48264">
    <property type="entry name" value="Cytochrome P450"/>
    <property type="match status" value="1"/>
</dbReference>
<evidence type="ECO:0000256" key="8">
    <source>
        <dbReference type="ARBA" id="ARBA00023002"/>
    </source>
</evidence>
<accession>A0AAW1HPA3</accession>
<dbReference type="GO" id="GO:0020037">
    <property type="term" value="F:heme binding"/>
    <property type="evidence" value="ECO:0007669"/>
    <property type="project" value="InterPro"/>
</dbReference>
<evidence type="ECO:0000256" key="14">
    <source>
        <dbReference type="SAM" id="SignalP"/>
    </source>
</evidence>
<dbReference type="PROSITE" id="PS00086">
    <property type="entry name" value="CYTOCHROME_P450"/>
    <property type="match status" value="1"/>
</dbReference>
<dbReference type="InterPro" id="IPR002401">
    <property type="entry name" value="Cyt_P450_E_grp-I"/>
</dbReference>
<evidence type="ECO:0000256" key="9">
    <source>
        <dbReference type="ARBA" id="ARBA00023004"/>
    </source>
</evidence>
<dbReference type="GO" id="GO:0005506">
    <property type="term" value="F:iron ion binding"/>
    <property type="evidence" value="ECO:0007669"/>
    <property type="project" value="InterPro"/>
</dbReference>
<evidence type="ECO:0000256" key="13">
    <source>
        <dbReference type="RuleBase" id="RU000461"/>
    </source>
</evidence>
<dbReference type="InterPro" id="IPR017972">
    <property type="entry name" value="Cyt_P450_CS"/>
</dbReference>
<keyword evidence="14" id="KW-0732">Signal</keyword>
<dbReference type="FunFam" id="1.10.630.10:FF:000012">
    <property type="entry name" value="Cytochrome P450 family protein"/>
    <property type="match status" value="1"/>
</dbReference>
<keyword evidence="11" id="KW-0472">Membrane</keyword>
<comment type="cofactor">
    <cofactor evidence="1 12">
        <name>heme</name>
        <dbReference type="ChEBI" id="CHEBI:30413"/>
    </cofactor>
</comment>
<dbReference type="PRINTS" id="PR00463">
    <property type="entry name" value="EP450I"/>
</dbReference>
<reference evidence="15" key="1">
    <citation type="submission" date="2024-03" db="EMBL/GenBank/DDBJ databases">
        <title>WGS assembly of Saponaria officinalis var. Norfolk2.</title>
        <authorList>
            <person name="Jenkins J."/>
            <person name="Shu S."/>
            <person name="Grimwood J."/>
            <person name="Barry K."/>
            <person name="Goodstein D."/>
            <person name="Schmutz J."/>
            <person name="Leebens-Mack J."/>
            <person name="Osbourn A."/>
        </authorList>
    </citation>
    <scope>NUCLEOTIDE SEQUENCE [LARGE SCALE GENOMIC DNA]</scope>
    <source>
        <strain evidence="15">JIC</strain>
    </source>
</reference>
<evidence type="ECO:0000256" key="1">
    <source>
        <dbReference type="ARBA" id="ARBA00001971"/>
    </source>
</evidence>
<keyword evidence="10 13" id="KW-0503">Monooxygenase</keyword>
<dbReference type="InterPro" id="IPR036396">
    <property type="entry name" value="Cyt_P450_sf"/>
</dbReference>
<evidence type="ECO:0000256" key="11">
    <source>
        <dbReference type="ARBA" id="ARBA00023136"/>
    </source>
</evidence>
<dbReference type="EMBL" id="JBDFQZ010000011">
    <property type="protein sequence ID" value="KAK9678290.1"/>
    <property type="molecule type" value="Genomic_DNA"/>
</dbReference>
<dbReference type="CDD" id="cd11075">
    <property type="entry name" value="CYP77_89"/>
    <property type="match status" value="1"/>
</dbReference>
<dbReference type="GO" id="GO:0016020">
    <property type="term" value="C:membrane"/>
    <property type="evidence" value="ECO:0007669"/>
    <property type="project" value="UniProtKB-SubCell"/>
</dbReference>
<keyword evidence="4 12" id="KW-0349">Heme</keyword>
<keyword evidence="5" id="KW-0812">Transmembrane</keyword>
<keyword evidence="16" id="KW-1185">Reference proteome</keyword>
<feature type="signal peptide" evidence="14">
    <location>
        <begin position="1"/>
        <end position="19"/>
    </location>
</feature>
<sequence>MEFWFMFIVTASIAALINALFSVFKPNSNHPPGPRGIPVLSSVLWLRKSLTEMEYILKNLRAKFGPIVTLQIGSRPLIFISSRKLAHQALIQNGSIFADRPEPPLTGKITSSNQHNISSAGYGSTWRTLRRNLTSQILHPSKSKEFSSARKWALDVLLNRLKNDEGNLSGGIKVVDHFRFAMFCLLVYMCFGTEMDESSVKEVEEVVHRPLLSYGRYQILNFWPRVTRVLLRSRWNEFLNSRKDQEEVLLPYIRDRIRSRNSDKKVSSYLDTLLEIELSEDGNTKRKLTEEEIVTACSEFLTAGTDTTSTALQWIMANLVKYPNIQGTLYEEIKEVVGKETEEVREDEVKKMPYLKAVILEGLRRHPPGHFVLPHAVTQEIELGGYTVPKNATINFIVTEMNWDPEVWEDPMEFKPERFMSSEEEFDVTGNREIKMMPFGAGRRICPASGLAMLHLEYFVANLVSRFEWRAAEGKEVDLTEKPEFTIVMKNPLHAHISPR</sequence>
<comment type="similarity">
    <text evidence="3 13">Belongs to the cytochrome P450 family.</text>
</comment>
<evidence type="ECO:0008006" key="17">
    <source>
        <dbReference type="Google" id="ProtNLM"/>
    </source>
</evidence>
<dbReference type="InterPro" id="IPR001128">
    <property type="entry name" value="Cyt_P450"/>
</dbReference>
<evidence type="ECO:0000256" key="5">
    <source>
        <dbReference type="ARBA" id="ARBA00022692"/>
    </source>
</evidence>
<comment type="subcellular location">
    <subcellularLocation>
        <location evidence="2">Membrane</location>
        <topology evidence="2">Single-pass membrane protein</topology>
    </subcellularLocation>
</comment>
<keyword evidence="7" id="KW-1133">Transmembrane helix</keyword>
<proteinExistence type="inferred from homology"/>
<feature type="chain" id="PRO_5043688019" description="Cytochrome P450" evidence="14">
    <location>
        <begin position="20"/>
        <end position="500"/>
    </location>
</feature>
<gene>
    <name evidence="15" type="ORF">RND81_11G201400</name>
</gene>
<evidence type="ECO:0000256" key="6">
    <source>
        <dbReference type="ARBA" id="ARBA00022723"/>
    </source>
</evidence>
<evidence type="ECO:0000313" key="15">
    <source>
        <dbReference type="EMBL" id="KAK9678290.1"/>
    </source>
</evidence>
<dbReference type="InterPro" id="IPR051103">
    <property type="entry name" value="Plant_metabolite_P450s"/>
</dbReference>
<dbReference type="PANTHER" id="PTHR24298">
    <property type="entry name" value="FLAVONOID 3'-MONOOXYGENASE-RELATED"/>
    <property type="match status" value="1"/>
</dbReference>
<dbReference type="Pfam" id="PF00067">
    <property type="entry name" value="p450"/>
    <property type="match status" value="1"/>
</dbReference>
<dbReference type="GO" id="GO:0016709">
    <property type="term" value="F:oxidoreductase activity, acting on paired donors, with incorporation or reduction of molecular oxygen, NAD(P)H as one donor, and incorporation of one atom of oxygen"/>
    <property type="evidence" value="ECO:0007669"/>
    <property type="project" value="TreeGrafter"/>
</dbReference>
<evidence type="ECO:0000313" key="16">
    <source>
        <dbReference type="Proteomes" id="UP001443914"/>
    </source>
</evidence>
<dbReference type="AlphaFoldDB" id="A0AAW1HPA3"/>
<dbReference type="PRINTS" id="PR00385">
    <property type="entry name" value="P450"/>
</dbReference>
<dbReference type="Proteomes" id="UP001443914">
    <property type="component" value="Unassembled WGS sequence"/>
</dbReference>
<evidence type="ECO:0000256" key="7">
    <source>
        <dbReference type="ARBA" id="ARBA00022989"/>
    </source>
</evidence>